<dbReference type="EMBL" id="JACRSS010000006">
    <property type="protein sequence ID" value="MBC8539344.1"/>
    <property type="molecule type" value="Genomic_DNA"/>
</dbReference>
<proteinExistence type="predicted"/>
<keyword evidence="2" id="KW-1185">Reference proteome</keyword>
<accession>A0A926HWT9</accession>
<sequence>MNKIIKKIFRINIILLTICCLLCSCQPTPEEAVVSQKGDLTDKISETADPGQAPTGVGSRYIYEKTYEASGNTLSIDVQLTGGEEGRMPVLTVEGNPFESGEPMKEIVTTLFPDYQIYDYAELTQEDYDKEIKRFELALFREKNHLDPETGEPLPEGEESLVGYPIADSLQGLSREERNKLTKVEKLQIYVDELKEKATKAPRDSELKPAQYKIEGNVIPQENLRIMKGDIKYDVDFANWADRPGSIFMVKRMNVDSSLVKLPLKAELPANVKNLEEQQNIENILQSMGIDYMQLNCIYQGEDACQYIYTRAYNGAQEDYAAFYLGLTATDGDGVIAQNLWQQEYFQITMYQGMIQDITWNNPSQIVKVDNENTKILPWSEIQKIFERQIGYMLTPSDESRAEGIGQLFWKASDLRINRISLGLMKVIMKDTNEYKLIPVWSFFGQDNLNTELEDCPEKCYLTINAMDGSIVDRGVMY</sequence>
<dbReference type="AlphaFoldDB" id="A0A926HWT9"/>
<dbReference type="PROSITE" id="PS51257">
    <property type="entry name" value="PROKAR_LIPOPROTEIN"/>
    <property type="match status" value="1"/>
</dbReference>
<dbReference type="Proteomes" id="UP000617951">
    <property type="component" value="Unassembled WGS sequence"/>
</dbReference>
<dbReference type="RefSeq" id="WP_249280927.1">
    <property type="nucleotide sequence ID" value="NZ_JACRSS010000006.1"/>
</dbReference>
<name>A0A926HWT9_9FIRM</name>
<dbReference type="Pfam" id="PF19499">
    <property type="entry name" value="DUF6034"/>
    <property type="match status" value="1"/>
</dbReference>
<dbReference type="InterPro" id="IPR046098">
    <property type="entry name" value="DUF6034"/>
</dbReference>
<gene>
    <name evidence="1" type="ORF">H8693_10440</name>
</gene>
<reference evidence="1" key="1">
    <citation type="submission" date="2020-08" db="EMBL/GenBank/DDBJ databases">
        <title>Genome public.</title>
        <authorList>
            <person name="Liu C."/>
            <person name="Sun Q."/>
        </authorList>
    </citation>
    <scope>NUCLEOTIDE SEQUENCE</scope>
    <source>
        <strain evidence="1">NSJ-63</strain>
    </source>
</reference>
<evidence type="ECO:0000313" key="2">
    <source>
        <dbReference type="Proteomes" id="UP000617951"/>
    </source>
</evidence>
<evidence type="ECO:0000313" key="1">
    <source>
        <dbReference type="EMBL" id="MBC8539344.1"/>
    </source>
</evidence>
<protein>
    <recommendedName>
        <fullName evidence="3">Lipoprotein</fullName>
    </recommendedName>
</protein>
<comment type="caution">
    <text evidence="1">The sequence shown here is derived from an EMBL/GenBank/DDBJ whole genome shotgun (WGS) entry which is preliminary data.</text>
</comment>
<organism evidence="1 2">
    <name type="scientific">Guopingia tenuis</name>
    <dbReference type="NCBI Taxonomy" id="2763656"/>
    <lineage>
        <taxon>Bacteria</taxon>
        <taxon>Bacillati</taxon>
        <taxon>Bacillota</taxon>
        <taxon>Clostridia</taxon>
        <taxon>Christensenellales</taxon>
        <taxon>Christensenellaceae</taxon>
        <taxon>Guopingia</taxon>
    </lineage>
</organism>
<evidence type="ECO:0008006" key="3">
    <source>
        <dbReference type="Google" id="ProtNLM"/>
    </source>
</evidence>